<accession>A0A397Q568</accession>
<dbReference type="AlphaFoldDB" id="A0A397Q568"/>
<feature type="transmembrane region" description="Helical" evidence="6">
    <location>
        <begin position="197"/>
        <end position="215"/>
    </location>
</feature>
<dbReference type="Proteomes" id="UP000266273">
    <property type="component" value="Unassembled WGS sequence"/>
</dbReference>
<keyword evidence="2" id="KW-0813">Transport</keyword>
<feature type="transmembrane region" description="Helical" evidence="6">
    <location>
        <begin position="21"/>
        <end position="41"/>
    </location>
</feature>
<dbReference type="GO" id="GO:0016020">
    <property type="term" value="C:membrane"/>
    <property type="evidence" value="ECO:0007669"/>
    <property type="project" value="UniProtKB-SubCell"/>
</dbReference>
<feature type="transmembrane region" description="Helical" evidence="6">
    <location>
        <begin position="330"/>
        <end position="349"/>
    </location>
</feature>
<feature type="transmembrane region" description="Helical" evidence="6">
    <location>
        <begin position="53"/>
        <end position="73"/>
    </location>
</feature>
<dbReference type="EMBL" id="QXDF01000001">
    <property type="protein sequence ID" value="RIA56456.1"/>
    <property type="molecule type" value="Genomic_DNA"/>
</dbReference>
<feature type="transmembrane region" description="Helical" evidence="6">
    <location>
        <begin position="355"/>
        <end position="374"/>
    </location>
</feature>
<dbReference type="OrthoDB" id="9762947at2"/>
<evidence type="ECO:0000256" key="2">
    <source>
        <dbReference type="ARBA" id="ARBA00022448"/>
    </source>
</evidence>
<feature type="transmembrane region" description="Helical" evidence="6">
    <location>
        <begin position="386"/>
        <end position="406"/>
    </location>
</feature>
<dbReference type="PIRSF" id="PIRSF006060">
    <property type="entry name" value="AA_transporter"/>
    <property type="match status" value="1"/>
</dbReference>
<gene>
    <name evidence="7" type="ORF">BXY53_1562</name>
</gene>
<feature type="transmembrane region" description="Helical" evidence="6">
    <location>
        <begin position="236"/>
        <end position="258"/>
    </location>
</feature>
<evidence type="ECO:0000256" key="6">
    <source>
        <dbReference type="SAM" id="Phobius"/>
    </source>
</evidence>
<evidence type="ECO:0000256" key="1">
    <source>
        <dbReference type="ARBA" id="ARBA00004141"/>
    </source>
</evidence>
<evidence type="ECO:0000256" key="4">
    <source>
        <dbReference type="ARBA" id="ARBA00022989"/>
    </source>
</evidence>
<feature type="transmembrane region" description="Helical" evidence="6">
    <location>
        <begin position="128"/>
        <end position="149"/>
    </location>
</feature>
<feature type="transmembrane region" description="Helical" evidence="6">
    <location>
        <begin position="156"/>
        <end position="177"/>
    </location>
</feature>
<dbReference type="Gene3D" id="1.20.1740.10">
    <property type="entry name" value="Amino acid/polyamine transporter I"/>
    <property type="match status" value="1"/>
</dbReference>
<dbReference type="Pfam" id="PF13520">
    <property type="entry name" value="AA_permease_2"/>
    <property type="match status" value="1"/>
</dbReference>
<feature type="transmembrane region" description="Helical" evidence="6">
    <location>
        <begin position="285"/>
        <end position="309"/>
    </location>
</feature>
<dbReference type="InterPro" id="IPR002293">
    <property type="entry name" value="AA/rel_permease1"/>
</dbReference>
<comment type="subcellular location">
    <subcellularLocation>
        <location evidence="1">Membrane</location>
        <topology evidence="1">Multi-pass membrane protein</topology>
    </subcellularLocation>
</comment>
<keyword evidence="4 6" id="KW-1133">Transmembrane helix</keyword>
<sequence length="414" mass="43267">MERPTITPEADKTQLKRTVTLLPLTLYGIGVIVGAGIYVLIGETAARAGFYTPLSYLMASMLVALTAASYAELSTSFPVSAAETAYIRAGLRIEALATLAGLLVCASGIISSATLVQGGAGYASSLTGLPPLALAVFFALFLGTIVGLGIELSVGVIATITVIEVGGLLLIAVLGLGNIDAVQAGVAAHYTPFDMSMAVGVISGVLLAFFAFIGFEDMVNISEEVKEPERTMPKAIAMALICVTIVYMAIASVAVIYVDTAELAASKAPLSLVFERVTSLSGAPISMVAIFAALGGVIAQIVMSTRILYGLGRMGKLPGWFGVVHPRTQTPVNATVLVTAIIVLLAMTLPTRQLAETTAAGTLFAFSFVNLSLWRMKGRPDYRSGGFTIPRIVPLLGAVLSMSFLLNELIRRIL</sequence>
<protein>
    <submittedName>
        <fullName evidence="7">Amino acid/polyamine/organocation transporter (APC superfamily)</fullName>
    </submittedName>
</protein>
<dbReference type="PANTHER" id="PTHR43243">
    <property type="entry name" value="INNER MEMBRANE TRANSPORTER YGJI-RELATED"/>
    <property type="match status" value="1"/>
</dbReference>
<evidence type="ECO:0000313" key="7">
    <source>
        <dbReference type="EMBL" id="RIA56456.1"/>
    </source>
</evidence>
<evidence type="ECO:0000313" key="8">
    <source>
        <dbReference type="Proteomes" id="UP000266273"/>
    </source>
</evidence>
<evidence type="ECO:0000256" key="3">
    <source>
        <dbReference type="ARBA" id="ARBA00022692"/>
    </source>
</evidence>
<organism evidence="7 8">
    <name type="scientific">Dichotomicrobium thermohalophilum</name>
    <dbReference type="NCBI Taxonomy" id="933063"/>
    <lineage>
        <taxon>Bacteria</taxon>
        <taxon>Pseudomonadati</taxon>
        <taxon>Pseudomonadota</taxon>
        <taxon>Alphaproteobacteria</taxon>
        <taxon>Hyphomicrobiales</taxon>
        <taxon>Hyphomicrobiaceae</taxon>
        <taxon>Dichotomicrobium</taxon>
    </lineage>
</organism>
<keyword evidence="5 6" id="KW-0472">Membrane</keyword>
<keyword evidence="3 6" id="KW-0812">Transmembrane</keyword>
<comment type="caution">
    <text evidence="7">The sequence shown here is derived from an EMBL/GenBank/DDBJ whole genome shotgun (WGS) entry which is preliminary data.</text>
</comment>
<keyword evidence="8" id="KW-1185">Reference proteome</keyword>
<dbReference type="RefSeq" id="WP_119061248.1">
    <property type="nucleotide sequence ID" value="NZ_QXDF01000001.1"/>
</dbReference>
<evidence type="ECO:0000256" key="5">
    <source>
        <dbReference type="ARBA" id="ARBA00023136"/>
    </source>
</evidence>
<dbReference type="GO" id="GO:0015171">
    <property type="term" value="F:amino acid transmembrane transporter activity"/>
    <property type="evidence" value="ECO:0007669"/>
    <property type="project" value="TreeGrafter"/>
</dbReference>
<name>A0A397Q568_9HYPH</name>
<feature type="transmembrane region" description="Helical" evidence="6">
    <location>
        <begin position="93"/>
        <end position="116"/>
    </location>
</feature>
<dbReference type="PANTHER" id="PTHR43243:SF4">
    <property type="entry name" value="CATIONIC AMINO ACID TRANSPORTER 4"/>
    <property type="match status" value="1"/>
</dbReference>
<reference evidence="7 8" key="1">
    <citation type="submission" date="2018-08" db="EMBL/GenBank/DDBJ databases">
        <title>Genomic Encyclopedia of Archaeal and Bacterial Type Strains, Phase II (KMG-II): from individual species to whole genera.</title>
        <authorList>
            <person name="Goeker M."/>
        </authorList>
    </citation>
    <scope>NUCLEOTIDE SEQUENCE [LARGE SCALE GENOMIC DNA]</scope>
    <source>
        <strain evidence="7 8">DSM 5002</strain>
    </source>
</reference>
<proteinExistence type="predicted"/>